<evidence type="ECO:0000256" key="2">
    <source>
        <dbReference type="SAM" id="MobiDB-lite"/>
    </source>
</evidence>
<dbReference type="HOGENOM" id="CLU_927999_0_0_1"/>
<dbReference type="Proteomes" id="UP000019487">
    <property type="component" value="Unassembled WGS sequence"/>
</dbReference>
<dbReference type="AlphaFoldDB" id="W9CFA7"/>
<feature type="compositionally biased region" description="Basic and acidic residues" evidence="2">
    <location>
        <begin position="282"/>
        <end position="300"/>
    </location>
</feature>
<name>W9CFA7_SCLBF</name>
<proteinExistence type="predicted"/>
<organism evidence="3 4">
    <name type="scientific">Sclerotinia borealis (strain F-4128)</name>
    <dbReference type="NCBI Taxonomy" id="1432307"/>
    <lineage>
        <taxon>Eukaryota</taxon>
        <taxon>Fungi</taxon>
        <taxon>Dikarya</taxon>
        <taxon>Ascomycota</taxon>
        <taxon>Pezizomycotina</taxon>
        <taxon>Leotiomycetes</taxon>
        <taxon>Helotiales</taxon>
        <taxon>Sclerotiniaceae</taxon>
        <taxon>Sclerotinia</taxon>
    </lineage>
</organism>
<comment type="caution">
    <text evidence="3">The sequence shown here is derived from an EMBL/GenBank/DDBJ whole genome shotgun (WGS) entry which is preliminary data.</text>
</comment>
<dbReference type="EMBL" id="AYSA01000316">
    <property type="protein sequence ID" value="ESZ93449.1"/>
    <property type="molecule type" value="Genomic_DNA"/>
</dbReference>
<keyword evidence="1" id="KW-0175">Coiled coil</keyword>
<accession>W9CFA7</accession>
<keyword evidence="4" id="KW-1185">Reference proteome</keyword>
<sequence length="300" mass="35584">MSSQITVPRLRRTSRMWESWYGRELAPGYDGTYRPYTVQVKYSNYEEPLRQLRRLGEIKTKEEMERYFRPPFYDLCACEQIGLDKAIVSYPVSKEPTVLSDLCPQCKAYLRKIYGYGSDPKDGNKLTKEAFAELNYIRGAHREWILNQEGKKYEMQDLAMYQERMQKHWRMADDEITPDARLHRTRIYQLELRFSRKTRSMRLQPMNFFLDEVDRVNTLRTGRNTVAKDSKEDLANAREETRRINEQIGQSERDLFGDIETQTQDQADRELLHGMEIASLSDEDKKDHEKVTEKYPEGGF</sequence>
<evidence type="ECO:0000313" key="4">
    <source>
        <dbReference type="Proteomes" id="UP000019487"/>
    </source>
</evidence>
<reference evidence="3 4" key="1">
    <citation type="journal article" date="2014" name="Genome Announc.">
        <title>Draft genome sequence of Sclerotinia borealis, a psychrophilic plant pathogenic fungus.</title>
        <authorList>
            <person name="Mardanov A.V."/>
            <person name="Beletsky A.V."/>
            <person name="Kadnikov V.V."/>
            <person name="Ignatov A.N."/>
            <person name="Ravin N.V."/>
        </authorList>
    </citation>
    <scope>NUCLEOTIDE SEQUENCE [LARGE SCALE GENOMIC DNA]</scope>
    <source>
        <strain evidence="4">F-4157</strain>
    </source>
</reference>
<feature type="region of interest" description="Disordered" evidence="2">
    <location>
        <begin position="277"/>
        <end position="300"/>
    </location>
</feature>
<gene>
    <name evidence="3" type="ORF">SBOR_6156</name>
</gene>
<evidence type="ECO:0000256" key="1">
    <source>
        <dbReference type="SAM" id="Coils"/>
    </source>
</evidence>
<protein>
    <submittedName>
        <fullName evidence="3">Uncharacterized protein</fullName>
    </submittedName>
</protein>
<evidence type="ECO:0000313" key="3">
    <source>
        <dbReference type="EMBL" id="ESZ93449.1"/>
    </source>
</evidence>
<feature type="coiled-coil region" evidence="1">
    <location>
        <begin position="227"/>
        <end position="254"/>
    </location>
</feature>